<name>A0A9P4GZH6_9PLEO</name>
<proteinExistence type="predicted"/>
<gene>
    <name evidence="1" type="ORF">EK21DRAFT_117439</name>
</gene>
<evidence type="ECO:0000313" key="1">
    <source>
        <dbReference type="EMBL" id="KAF2024807.1"/>
    </source>
</evidence>
<accession>A0A9P4GZH6</accession>
<comment type="caution">
    <text evidence="1">The sequence shown here is derived from an EMBL/GenBank/DDBJ whole genome shotgun (WGS) entry which is preliminary data.</text>
</comment>
<dbReference type="AlphaFoldDB" id="A0A9P4GZH6"/>
<organism evidence="1 2">
    <name type="scientific">Setomelanomma holmii</name>
    <dbReference type="NCBI Taxonomy" id="210430"/>
    <lineage>
        <taxon>Eukaryota</taxon>
        <taxon>Fungi</taxon>
        <taxon>Dikarya</taxon>
        <taxon>Ascomycota</taxon>
        <taxon>Pezizomycotina</taxon>
        <taxon>Dothideomycetes</taxon>
        <taxon>Pleosporomycetidae</taxon>
        <taxon>Pleosporales</taxon>
        <taxon>Pleosporineae</taxon>
        <taxon>Phaeosphaeriaceae</taxon>
        <taxon>Setomelanomma</taxon>
    </lineage>
</organism>
<dbReference type="Proteomes" id="UP000799777">
    <property type="component" value="Unassembled WGS sequence"/>
</dbReference>
<dbReference type="EMBL" id="ML978284">
    <property type="protein sequence ID" value="KAF2024807.1"/>
    <property type="molecule type" value="Genomic_DNA"/>
</dbReference>
<sequence>MPHQQAFHALLAASTSLHPWHVSYICEDYLLLRSSFFNPTQGTLKAVGAENICTQEFLCQIPPFPGYIMSRLENLPHIVRYEILRYLLLADRVRQPPNHLLVEHYVFQVNILRVSRSMREDSTAILYGENTFVQVNNHFTDAEKSMRNHEVPFFLAKRPFKHHAAQVTVAFDPMNKRMPSSVKMKKSLTSRAFDVAILNRVKTAMTQKVSWLRGGAWEIHDIAVSIKRKGDWAFRLKNADMALAKYEDSRTFLDTALKLNSMMQHTDVKFLMAVNEFGCIVWTDTALLMLADIIFEEAGKRCFYAVPNMVPHIQAAEQSQNKLKGNLSPTTLARFTTCLGKTTRDGYETAKVWVDLDKKARKTCLDAMLSSLPAEPLSIPDLETYMTPEVGSEHWIMRELGFEGPIPFEDKIKGSWNIVLTDKPHPNHHKMGSRTAQIGMVKPEVLRKHLKKYRYGMNLPQAQGRLMCWVGLHVDEIGEETCLDDPEYIHARLGEGYGWHG</sequence>
<dbReference type="OrthoDB" id="3779632at2759"/>
<reference evidence="1" key="1">
    <citation type="journal article" date="2020" name="Stud. Mycol.">
        <title>101 Dothideomycetes genomes: a test case for predicting lifestyles and emergence of pathogens.</title>
        <authorList>
            <person name="Haridas S."/>
            <person name="Albert R."/>
            <person name="Binder M."/>
            <person name="Bloem J."/>
            <person name="Labutti K."/>
            <person name="Salamov A."/>
            <person name="Andreopoulos B."/>
            <person name="Baker S."/>
            <person name="Barry K."/>
            <person name="Bills G."/>
            <person name="Bluhm B."/>
            <person name="Cannon C."/>
            <person name="Castanera R."/>
            <person name="Culley D."/>
            <person name="Daum C."/>
            <person name="Ezra D."/>
            <person name="Gonzalez J."/>
            <person name="Henrissat B."/>
            <person name="Kuo A."/>
            <person name="Liang C."/>
            <person name="Lipzen A."/>
            <person name="Lutzoni F."/>
            <person name="Magnuson J."/>
            <person name="Mondo S."/>
            <person name="Nolan M."/>
            <person name="Ohm R."/>
            <person name="Pangilinan J."/>
            <person name="Park H.-J."/>
            <person name="Ramirez L."/>
            <person name="Alfaro M."/>
            <person name="Sun H."/>
            <person name="Tritt A."/>
            <person name="Yoshinaga Y."/>
            <person name="Zwiers L.-H."/>
            <person name="Turgeon B."/>
            <person name="Goodwin S."/>
            <person name="Spatafora J."/>
            <person name="Crous P."/>
            <person name="Grigoriev I."/>
        </authorList>
    </citation>
    <scope>NUCLEOTIDE SEQUENCE</scope>
    <source>
        <strain evidence="1">CBS 110217</strain>
    </source>
</reference>
<evidence type="ECO:0000313" key="2">
    <source>
        <dbReference type="Proteomes" id="UP000799777"/>
    </source>
</evidence>
<keyword evidence="2" id="KW-1185">Reference proteome</keyword>
<protein>
    <submittedName>
        <fullName evidence="1">Uncharacterized protein</fullName>
    </submittedName>
</protein>